<reference evidence="1 2" key="1">
    <citation type="submission" date="2016-07" db="EMBL/GenBank/DDBJ databases">
        <title>Pervasive Adenine N6-methylation of Active Genes in Fungi.</title>
        <authorList>
            <consortium name="DOE Joint Genome Institute"/>
            <person name="Mondo S.J."/>
            <person name="Dannebaum R.O."/>
            <person name="Kuo R.C."/>
            <person name="Labutti K."/>
            <person name="Haridas S."/>
            <person name="Kuo A."/>
            <person name="Salamov A."/>
            <person name="Ahrendt S.R."/>
            <person name="Lipzen A."/>
            <person name="Sullivan W."/>
            <person name="Andreopoulos W.B."/>
            <person name="Clum A."/>
            <person name="Lindquist E."/>
            <person name="Daum C."/>
            <person name="Ramamoorthy G.K."/>
            <person name="Gryganskyi A."/>
            <person name="Culley D."/>
            <person name="Magnuson J.K."/>
            <person name="James T.Y."/>
            <person name="O'Malley M.A."/>
            <person name="Stajich J.E."/>
            <person name="Spatafora J.W."/>
            <person name="Visel A."/>
            <person name="Grigoriev I.V."/>
        </authorList>
    </citation>
    <scope>NUCLEOTIDE SEQUENCE [LARGE SCALE GENOMIC DNA]</scope>
    <source>
        <strain evidence="1 2">NRRL 3116</strain>
    </source>
</reference>
<dbReference type="OrthoDB" id="2370284at2759"/>
<dbReference type="RefSeq" id="XP_021883043.1">
    <property type="nucleotide sequence ID" value="XM_022027654.1"/>
</dbReference>
<name>A0A1Y2GSM9_9FUNG</name>
<proteinExistence type="predicted"/>
<dbReference type="GeneID" id="33569497"/>
<keyword evidence="2" id="KW-1185">Reference proteome</keyword>
<dbReference type="Proteomes" id="UP000193648">
    <property type="component" value="Unassembled WGS sequence"/>
</dbReference>
<gene>
    <name evidence="1" type="ORF">BCR41DRAFT_385232</name>
</gene>
<organism evidence="1 2">
    <name type="scientific">Lobosporangium transversale</name>
    <dbReference type="NCBI Taxonomy" id="64571"/>
    <lineage>
        <taxon>Eukaryota</taxon>
        <taxon>Fungi</taxon>
        <taxon>Fungi incertae sedis</taxon>
        <taxon>Mucoromycota</taxon>
        <taxon>Mortierellomycotina</taxon>
        <taxon>Mortierellomycetes</taxon>
        <taxon>Mortierellales</taxon>
        <taxon>Mortierellaceae</taxon>
        <taxon>Lobosporangium</taxon>
    </lineage>
</organism>
<dbReference type="EMBL" id="MCFF01000011">
    <property type="protein sequence ID" value="ORZ21792.1"/>
    <property type="molecule type" value="Genomic_DNA"/>
</dbReference>
<comment type="caution">
    <text evidence="1">The sequence shown here is derived from an EMBL/GenBank/DDBJ whole genome shotgun (WGS) entry which is preliminary data.</text>
</comment>
<evidence type="ECO:0000313" key="2">
    <source>
        <dbReference type="Proteomes" id="UP000193648"/>
    </source>
</evidence>
<evidence type="ECO:0000313" key="1">
    <source>
        <dbReference type="EMBL" id="ORZ21792.1"/>
    </source>
</evidence>
<accession>A0A1Y2GSM9</accession>
<dbReference type="InParanoid" id="A0A1Y2GSM9"/>
<sequence length="245" mass="28251">MHELYGGSLERKQAVRMLERLTTILPLKFKPEEEYGETGFILTHLQCYLDLLFGQRSRFPISYNIEHDSGNSTKSEHDHGVRSDFFIEIPCPTLSSISNSEIVGLFGEVKPPEKDRRKIIKIHDFWKLVRMAKDEINSQIIKGVPRPMVILIQVFGFQLEIFTMTMDPDLGIYILYKAAEGFLPRSTADMSGISNIISIFMHSKESNEYNALLQQFQEQIEEINPEVYDSANLQNFIKKDIICPE</sequence>
<protein>
    <submittedName>
        <fullName evidence="1">Uncharacterized protein</fullName>
    </submittedName>
</protein>
<dbReference type="AlphaFoldDB" id="A0A1Y2GSM9"/>